<evidence type="ECO:0000313" key="4">
    <source>
        <dbReference type="Proteomes" id="UP000070080"/>
    </source>
</evidence>
<comment type="caution">
    <text evidence="3">The sequence shown here is derived from an EMBL/GenBank/DDBJ whole genome shotgun (WGS) entry which is preliminary data.</text>
</comment>
<dbReference type="Proteomes" id="UP000070080">
    <property type="component" value="Unassembled WGS sequence"/>
</dbReference>
<dbReference type="PANTHER" id="PTHR38133:SF1">
    <property type="entry name" value="SLR1429 PROTEIN"/>
    <property type="match status" value="1"/>
</dbReference>
<evidence type="ECO:0000313" key="3">
    <source>
        <dbReference type="EMBL" id="KXB39581.1"/>
    </source>
</evidence>
<keyword evidence="1" id="KW-0863">Zinc-finger</keyword>
<dbReference type="InterPro" id="IPR007527">
    <property type="entry name" value="Znf_SWIM"/>
</dbReference>
<dbReference type="Pfam" id="PF04434">
    <property type="entry name" value="SWIM"/>
    <property type="match status" value="1"/>
</dbReference>
<dbReference type="RefSeq" id="WP_066714618.1">
    <property type="nucleotide sequence ID" value="NZ_JARFNM010000001.1"/>
</dbReference>
<dbReference type="STRING" id="1497955.HMPREF1872_01123"/>
<feature type="domain" description="SWIM-type" evidence="2">
    <location>
        <begin position="131"/>
        <end position="161"/>
    </location>
</feature>
<dbReference type="OrthoDB" id="188274at2"/>
<protein>
    <submittedName>
        <fullName evidence="3">SWIM zinc finger domain protein</fullName>
    </submittedName>
</protein>
<evidence type="ECO:0000256" key="1">
    <source>
        <dbReference type="PROSITE-ProRule" id="PRU00325"/>
    </source>
</evidence>
<reference evidence="4" key="1">
    <citation type="submission" date="2016-01" db="EMBL/GenBank/DDBJ databases">
        <authorList>
            <person name="Mitreva M."/>
            <person name="Pepin K.H."/>
            <person name="Mihindukulasuriya K.A."/>
            <person name="Fulton R."/>
            <person name="Fronick C."/>
            <person name="O'Laughlin M."/>
            <person name="Miner T."/>
            <person name="Herter B."/>
            <person name="Rosa B.A."/>
            <person name="Cordes M."/>
            <person name="Tomlinson C."/>
            <person name="Wollam A."/>
            <person name="Palsikar V.B."/>
            <person name="Mardis E.R."/>
            <person name="Wilson R.K."/>
        </authorList>
    </citation>
    <scope>NUCLEOTIDE SEQUENCE [LARGE SCALE GENOMIC DNA]</scope>
    <source>
        <strain evidence="4">KA00274</strain>
    </source>
</reference>
<accession>A0A133Y8N1</accession>
<dbReference type="AlphaFoldDB" id="A0A133Y8N1"/>
<proteinExistence type="predicted"/>
<organism evidence="3 4">
    <name type="scientific">Amygdalobacter nucleatus</name>
    <dbReference type="NCBI Taxonomy" id="3029274"/>
    <lineage>
        <taxon>Bacteria</taxon>
        <taxon>Bacillati</taxon>
        <taxon>Bacillota</taxon>
        <taxon>Clostridia</taxon>
        <taxon>Eubacteriales</taxon>
        <taxon>Oscillospiraceae</taxon>
        <taxon>Amygdalobacter</taxon>
    </lineage>
</organism>
<dbReference type="PANTHER" id="PTHR38133">
    <property type="entry name" value="SLR1429 PROTEIN"/>
    <property type="match status" value="1"/>
</dbReference>
<dbReference type="GO" id="GO:0008270">
    <property type="term" value="F:zinc ion binding"/>
    <property type="evidence" value="ECO:0007669"/>
    <property type="project" value="UniProtKB-KW"/>
</dbReference>
<keyword evidence="1" id="KW-0862">Zinc</keyword>
<sequence length="218" mass="24944">MARQKKTTESKTFTISVSSRKITTSWWGMAWQDKITSYSDYANRLPRARSYLRNGKVRELAIEPNFVTAKVKGTRPRPYNVQVYIEPLSDYKKQVIRQLFNEQISSVEELLTGSFPKSLADQFLKGDCPLFPTDDEISFYCSCPDMAYLCKHVGAVLYSIGVVFDEDPSLFFKLRNLEIGQLVQATIDERLDVYLEHASKASERQIVASDVNEIFGEL</sequence>
<dbReference type="PROSITE" id="PS50966">
    <property type="entry name" value="ZF_SWIM"/>
    <property type="match status" value="1"/>
</dbReference>
<gene>
    <name evidence="3" type="ORF">HMPREF1872_01123</name>
</gene>
<keyword evidence="4" id="KW-1185">Reference proteome</keyword>
<evidence type="ECO:0000259" key="2">
    <source>
        <dbReference type="PROSITE" id="PS50966"/>
    </source>
</evidence>
<name>A0A133Y8N1_9FIRM</name>
<keyword evidence="1" id="KW-0479">Metal-binding</keyword>
<dbReference type="EMBL" id="LSCV01000040">
    <property type="protein sequence ID" value="KXB39581.1"/>
    <property type="molecule type" value="Genomic_DNA"/>
</dbReference>